<gene>
    <name evidence="1" type="ordered locus">DMR_31920</name>
</gene>
<dbReference type="EMBL" id="AP010904">
    <property type="protein sequence ID" value="BAH76683.1"/>
    <property type="molecule type" value="Genomic_DNA"/>
</dbReference>
<protein>
    <submittedName>
        <fullName evidence="1">Uncharacterized protein</fullName>
    </submittedName>
</protein>
<dbReference type="AlphaFoldDB" id="C4XJD3"/>
<dbReference type="KEGG" id="dma:DMR_31920"/>
<keyword evidence="2" id="KW-1185">Reference proteome</keyword>
<sequence length="118" mass="13358">MYVKNKCASCGATFVGGYHYRYCKSCYLGDKKFIESIFEDIDRKRDVPGEKPVVDVKNCKENVSLINYEASNLIENETGKSESSEVINRDAGSSVRVRQNINDIVAAYMKKSYLVHSK</sequence>
<dbReference type="RefSeq" id="WP_015861835.1">
    <property type="nucleotide sequence ID" value="NC_012796.1"/>
</dbReference>
<proteinExistence type="predicted"/>
<evidence type="ECO:0000313" key="2">
    <source>
        <dbReference type="Proteomes" id="UP000009071"/>
    </source>
</evidence>
<name>C4XJD3_SOLM1</name>
<reference evidence="1 2" key="1">
    <citation type="journal article" date="2009" name="Genome Res.">
        <title>Whole genome sequence of Desulfovibrio magneticus strain RS-1 revealed common gene clusters in magnetotactic bacteria.</title>
        <authorList>
            <person name="Nakazawa H."/>
            <person name="Arakaki A."/>
            <person name="Narita-Yamada S."/>
            <person name="Yashiro I."/>
            <person name="Jinno K."/>
            <person name="Aoki N."/>
            <person name="Tsuruyama A."/>
            <person name="Okamura Y."/>
            <person name="Tanikawa S."/>
            <person name="Fujita N."/>
            <person name="Takeyama H."/>
            <person name="Matsunaga T."/>
        </authorList>
    </citation>
    <scope>NUCLEOTIDE SEQUENCE [LARGE SCALE GENOMIC DNA]</scope>
    <source>
        <strain evidence="2">ATCC 700980 / DSM 13731 / RS-1</strain>
    </source>
</reference>
<organism evidence="1 2">
    <name type="scientific">Solidesulfovibrio magneticus (strain ATCC 700980 / DSM 13731 / RS-1)</name>
    <name type="common">Desulfovibrio magneticus</name>
    <dbReference type="NCBI Taxonomy" id="573370"/>
    <lineage>
        <taxon>Bacteria</taxon>
        <taxon>Pseudomonadati</taxon>
        <taxon>Thermodesulfobacteriota</taxon>
        <taxon>Desulfovibrionia</taxon>
        <taxon>Desulfovibrionales</taxon>
        <taxon>Desulfovibrionaceae</taxon>
        <taxon>Solidesulfovibrio</taxon>
    </lineage>
</organism>
<dbReference type="HOGENOM" id="CLU_2069299_0_0_7"/>
<accession>C4XJD3</accession>
<dbReference type="Proteomes" id="UP000009071">
    <property type="component" value="Chromosome"/>
</dbReference>
<evidence type="ECO:0000313" key="1">
    <source>
        <dbReference type="EMBL" id="BAH76683.1"/>
    </source>
</evidence>